<dbReference type="CDD" id="cd02012">
    <property type="entry name" value="TPP_TK"/>
    <property type="match status" value="1"/>
</dbReference>
<dbReference type="NCBIfam" id="NF002881">
    <property type="entry name" value="PRK03343.1"/>
    <property type="match status" value="1"/>
</dbReference>
<dbReference type="InterPro" id="IPR005475">
    <property type="entry name" value="Transketolase-like_Pyr-bd"/>
</dbReference>
<dbReference type="SMART" id="SM00861">
    <property type="entry name" value="Transket_pyr"/>
    <property type="match status" value="1"/>
</dbReference>
<evidence type="ECO:0000256" key="10">
    <source>
        <dbReference type="ARBA" id="ARBA00022723"/>
    </source>
</evidence>
<accession>A0ABY8CNB3</accession>
<dbReference type="SUPFAM" id="SSF51569">
    <property type="entry name" value="Aldolase"/>
    <property type="match status" value="1"/>
</dbReference>
<evidence type="ECO:0000256" key="15">
    <source>
        <dbReference type="ARBA" id="ARBA00048810"/>
    </source>
</evidence>
<comment type="cofactor">
    <cofactor evidence="3">
        <name>Mg(2+)</name>
        <dbReference type="ChEBI" id="CHEBI:18420"/>
    </cofactor>
</comment>
<dbReference type="InterPro" id="IPR004732">
    <property type="entry name" value="Transaldolase_2"/>
</dbReference>
<dbReference type="Pfam" id="PF00923">
    <property type="entry name" value="TAL_FSA"/>
    <property type="match status" value="1"/>
</dbReference>
<evidence type="ECO:0000313" key="20">
    <source>
        <dbReference type="Proteomes" id="UP001235547"/>
    </source>
</evidence>
<comment type="catalytic activity">
    <reaction evidence="15 16">
        <text>D-sedoheptulose 7-phosphate + D-glyceraldehyde 3-phosphate = D-erythrose 4-phosphate + beta-D-fructose 6-phosphate</text>
        <dbReference type="Rhea" id="RHEA:17053"/>
        <dbReference type="ChEBI" id="CHEBI:16897"/>
        <dbReference type="ChEBI" id="CHEBI:57483"/>
        <dbReference type="ChEBI" id="CHEBI:57634"/>
        <dbReference type="ChEBI" id="CHEBI:59776"/>
        <dbReference type="EC" id="2.2.1.2"/>
    </reaction>
</comment>
<dbReference type="EC" id="2.2.1.2" evidence="16 17"/>
<dbReference type="GO" id="GO:0004802">
    <property type="term" value="F:transketolase activity"/>
    <property type="evidence" value="ECO:0007669"/>
    <property type="project" value="UniProtKB-EC"/>
</dbReference>
<dbReference type="CDD" id="cd00955">
    <property type="entry name" value="Transaldolase_like"/>
    <property type="match status" value="1"/>
</dbReference>
<evidence type="ECO:0000256" key="4">
    <source>
        <dbReference type="ARBA" id="ARBA00001964"/>
    </source>
</evidence>
<comment type="cofactor">
    <cofactor evidence="1">
        <name>Ca(2+)</name>
        <dbReference type="ChEBI" id="CHEBI:29108"/>
    </cofactor>
</comment>
<dbReference type="InterPro" id="IPR033248">
    <property type="entry name" value="Transketolase_C"/>
</dbReference>
<keyword evidence="14 16" id="KW-0704">Schiff base</keyword>
<comment type="cofactor">
    <cofactor evidence="2">
        <name>Mn(2+)</name>
        <dbReference type="ChEBI" id="CHEBI:29035"/>
    </cofactor>
</comment>
<gene>
    <name evidence="16" type="primary">tal</name>
    <name evidence="19" type="ORF">PYH38_001550</name>
</gene>
<dbReference type="PROSITE" id="PS00802">
    <property type="entry name" value="TRANSKETOLASE_2"/>
    <property type="match status" value="1"/>
</dbReference>
<evidence type="ECO:0000256" key="17">
    <source>
        <dbReference type="NCBIfam" id="TIGR00876"/>
    </source>
</evidence>
<evidence type="ECO:0000256" key="8">
    <source>
        <dbReference type="ARBA" id="ARBA00011738"/>
    </source>
</evidence>
<evidence type="ECO:0000256" key="13">
    <source>
        <dbReference type="ARBA" id="ARBA00023052"/>
    </source>
</evidence>
<evidence type="ECO:0000256" key="9">
    <source>
        <dbReference type="ARBA" id="ARBA00022679"/>
    </source>
</evidence>
<keyword evidence="9 16" id="KW-0808">Transferase</keyword>
<dbReference type="Pfam" id="PF00456">
    <property type="entry name" value="Transketolase_N"/>
    <property type="match status" value="1"/>
</dbReference>
<sequence>MNRMTELSAHGQSCWMDDLTRRMITSGELAQRVEQGLRGITSNPAIFEKAMAEGTDYDSDIARAAAAGHSTQEIYEDLITTDVRNACDILRPVYDQSVGADGFVSLEVSPHLAHATQASIDEARRLWALVDRPNLFIKIPGTAAGVPAIEQLLFEGININITLLFSIAGYEAVADAYMRALERRLDAGQPIASVASVASFFLSRIDVLVDELLQHRTVPDAGAGDGFNPEQLLGRAANANAKLAYQRFKRTLASDRWKALADKGARVQRMLWASTSTKNPVYHDLMYVEPLIGPFTVNTMPKKTIAALLDHGMIKETVEHGIDEAKEVMADLERAGVKFDQVTAQLENEGVEKFIRPFDSLMRQLAAKRDQHLEPVDLQSLEDMARKLRHLVIRMTTEAGSGHPTSCMSCADLLAALFFHEMRWDPSDPTAPNVDKFVLSKGHAAPILWAALYEAGAIAEDPMSLRRIDSTLEGHPTPLNPWVQVATGSLGQGLSAANGMAAANRLDKIDARIYCLLGDGECSEGSVWEAAQFAALNGLSNLVAIVDVNGLGQSGPAPYHHDTGVLARRFAAFGWRTLEVDGHNMASIVGALHSAREGGPTAIIARTVKGKGVSVLEGASGWHGKPLDFEHMQAALAELGDTGIGLRVESRRSGQYSPAQAPATSRRIKVQYRPGEQVATRQAYGKALEKLGALMPDIVALDGDVVNSTGAEGFAKKFPERFFQSFIAEQNMVGTALGLAASGKVPYAATFACFLTRAYDFIRMAQYSRPRHLVLCGSHAGVSIGEDGPSQMGLEDIAMFRALIDSIVLYPSDAVSAERLTEAAAHAEGIVYIRTTRPKTAVIYPNDEDFPIGGSKTLHSSNEDRLTIVAAGITLHEALAAHDSLERKGIRTRIIDAYSVKPIDKETLTAAARETARVLVVEDHAVDGGLADAVSAAVGSAAAVHRLGIVKLPRSGKKEELLDRHSISRRSIEQKALEIAD</sequence>
<evidence type="ECO:0000313" key="19">
    <source>
        <dbReference type="EMBL" id="WEX80148.1"/>
    </source>
</evidence>
<evidence type="ECO:0000256" key="5">
    <source>
        <dbReference type="ARBA" id="ARBA00003518"/>
    </source>
</evidence>
<evidence type="ECO:0000256" key="16">
    <source>
        <dbReference type="HAMAP-Rule" id="MF_00493"/>
    </source>
</evidence>
<dbReference type="Gene3D" id="3.20.20.70">
    <property type="entry name" value="Aldolase class I"/>
    <property type="match status" value="1"/>
</dbReference>
<dbReference type="PROSITE" id="PS00958">
    <property type="entry name" value="TRANSALDOLASE_2"/>
    <property type="match status" value="1"/>
</dbReference>
<dbReference type="InterPro" id="IPR009014">
    <property type="entry name" value="Transketo_C/PFOR_II"/>
</dbReference>
<evidence type="ECO:0000256" key="12">
    <source>
        <dbReference type="ARBA" id="ARBA00022842"/>
    </source>
</evidence>
<dbReference type="Pfam" id="PF02779">
    <property type="entry name" value="Transket_pyr"/>
    <property type="match status" value="1"/>
</dbReference>
<feature type="active site" description="Schiff-base intermediate with substrate" evidence="16">
    <location>
        <position position="138"/>
    </location>
</feature>
<dbReference type="InterPro" id="IPR020826">
    <property type="entry name" value="Transketolase_BS"/>
</dbReference>
<dbReference type="InterPro" id="IPR001585">
    <property type="entry name" value="TAL/FSA"/>
</dbReference>
<dbReference type="PANTHER" id="PTHR43195:SF1">
    <property type="entry name" value="FI06132P-RELATED"/>
    <property type="match status" value="1"/>
</dbReference>
<keyword evidence="16" id="KW-0963">Cytoplasm</keyword>
<dbReference type="NCBIfam" id="NF004559">
    <property type="entry name" value="PRK05899.2-5"/>
    <property type="match status" value="1"/>
</dbReference>
<dbReference type="InterPro" id="IPR051424">
    <property type="entry name" value="Transketolase-like"/>
</dbReference>
<dbReference type="CDD" id="cd07033">
    <property type="entry name" value="TPP_PYR_DXS_TK_like"/>
    <property type="match status" value="1"/>
</dbReference>
<dbReference type="SUPFAM" id="SSF52518">
    <property type="entry name" value="Thiamin diphosphate-binding fold (THDP-binding)"/>
    <property type="match status" value="2"/>
</dbReference>
<comment type="function">
    <text evidence="5 16">Transaldolase is important for the balance of metabolites in the pentose-phosphate pathway.</text>
</comment>
<evidence type="ECO:0000256" key="3">
    <source>
        <dbReference type="ARBA" id="ARBA00001946"/>
    </source>
</evidence>
<comment type="subunit">
    <text evidence="8">Homodimer.</text>
</comment>
<dbReference type="Proteomes" id="UP001235547">
    <property type="component" value="Chromosome 2"/>
</dbReference>
<dbReference type="Pfam" id="PF02780">
    <property type="entry name" value="Transketolase_C"/>
    <property type="match status" value="1"/>
</dbReference>
<keyword evidence="20" id="KW-1185">Reference proteome</keyword>
<dbReference type="InterPro" id="IPR018225">
    <property type="entry name" value="Transaldolase_AS"/>
</dbReference>
<name>A0ABY8CNB3_9HYPH</name>
<dbReference type="Gene3D" id="3.40.50.920">
    <property type="match status" value="1"/>
</dbReference>
<comment type="pathway">
    <text evidence="16">Carbohydrate degradation; pentose phosphate pathway; D-glyceraldehyde 3-phosphate and beta-D-fructose 6-phosphate from D-ribose 5-phosphate and D-xylulose 5-phosphate (non-oxidative stage): step 2/3.</text>
</comment>
<organism evidence="19 20">
    <name type="scientific">Sinorhizobium numidicum</name>
    <dbReference type="NCBI Taxonomy" id="680248"/>
    <lineage>
        <taxon>Bacteria</taxon>
        <taxon>Pseudomonadati</taxon>
        <taxon>Pseudomonadota</taxon>
        <taxon>Alphaproteobacteria</taxon>
        <taxon>Hyphomicrobiales</taxon>
        <taxon>Rhizobiaceae</taxon>
        <taxon>Sinorhizobium/Ensifer group</taxon>
        <taxon>Sinorhizobium</taxon>
    </lineage>
</organism>
<evidence type="ECO:0000256" key="1">
    <source>
        <dbReference type="ARBA" id="ARBA00001913"/>
    </source>
</evidence>
<dbReference type="EMBL" id="CP120370">
    <property type="protein sequence ID" value="WEX80148.1"/>
    <property type="molecule type" value="Genomic_DNA"/>
</dbReference>
<dbReference type="InterPro" id="IPR029061">
    <property type="entry name" value="THDP-binding"/>
</dbReference>
<dbReference type="Gene3D" id="3.40.50.970">
    <property type="match status" value="2"/>
</dbReference>
<dbReference type="InterPro" id="IPR013785">
    <property type="entry name" value="Aldolase_TIM"/>
</dbReference>
<evidence type="ECO:0000256" key="7">
    <source>
        <dbReference type="ARBA" id="ARBA00008426"/>
    </source>
</evidence>
<keyword evidence="12" id="KW-0460">Magnesium</keyword>
<evidence type="ECO:0000256" key="6">
    <source>
        <dbReference type="ARBA" id="ARBA00007131"/>
    </source>
</evidence>
<keyword evidence="13" id="KW-0786">Thiamine pyrophosphate</keyword>
<comment type="cofactor">
    <cofactor evidence="4">
        <name>thiamine diphosphate</name>
        <dbReference type="ChEBI" id="CHEBI:58937"/>
    </cofactor>
</comment>
<reference evidence="19 20" key="1">
    <citation type="submission" date="2023-03" db="EMBL/GenBank/DDBJ databases">
        <authorList>
            <person name="Kaur S."/>
            <person name="Espinosa-Saiz D."/>
            <person name="Velazquez E."/>
            <person name="Menendez E."/>
            <person name="diCenzo G.C."/>
        </authorList>
    </citation>
    <scope>NUCLEOTIDE SEQUENCE [LARGE SCALE GENOMIC DNA]</scope>
    <source>
        <strain evidence="19 20">LMG 27395</strain>
    </source>
</reference>
<evidence type="ECO:0000256" key="2">
    <source>
        <dbReference type="ARBA" id="ARBA00001936"/>
    </source>
</evidence>
<dbReference type="InterPro" id="IPR005474">
    <property type="entry name" value="Transketolase_N"/>
</dbReference>
<dbReference type="NCBIfam" id="TIGR00876">
    <property type="entry name" value="tal_mycobact"/>
    <property type="match status" value="1"/>
</dbReference>
<dbReference type="PANTHER" id="PTHR43195">
    <property type="entry name" value="TRANSKETOLASE"/>
    <property type="match status" value="1"/>
</dbReference>
<keyword evidence="11" id="KW-0106">Calcium</keyword>
<dbReference type="HAMAP" id="MF_00493">
    <property type="entry name" value="Transaldolase_2"/>
    <property type="match status" value="1"/>
</dbReference>
<protein>
    <recommendedName>
        <fullName evidence="16 17">Transaldolase</fullName>
        <ecNumber evidence="16 17">2.2.1.2</ecNumber>
    </recommendedName>
</protein>
<comment type="subcellular location">
    <subcellularLocation>
        <location evidence="16">Cytoplasm</location>
    </subcellularLocation>
</comment>
<evidence type="ECO:0000259" key="18">
    <source>
        <dbReference type="SMART" id="SM00861"/>
    </source>
</evidence>
<keyword evidence="16" id="KW-0570">Pentose shunt</keyword>
<dbReference type="PROSITE" id="PS01054">
    <property type="entry name" value="TRANSALDOLASE_1"/>
    <property type="match status" value="1"/>
</dbReference>
<comment type="similarity">
    <text evidence="7 16">Belongs to the transaldolase family. Type 2 subfamily.</text>
</comment>
<keyword evidence="10" id="KW-0479">Metal-binding</keyword>
<dbReference type="RefSeq" id="WP_280730849.1">
    <property type="nucleotide sequence ID" value="NZ_CP120367.1"/>
</dbReference>
<evidence type="ECO:0000256" key="11">
    <source>
        <dbReference type="ARBA" id="ARBA00022837"/>
    </source>
</evidence>
<feature type="domain" description="Transketolase-like pyrimidine-binding" evidence="18">
    <location>
        <begin position="678"/>
        <end position="842"/>
    </location>
</feature>
<evidence type="ECO:0000256" key="14">
    <source>
        <dbReference type="ARBA" id="ARBA00023270"/>
    </source>
</evidence>
<dbReference type="SUPFAM" id="SSF52922">
    <property type="entry name" value="TK C-terminal domain-like"/>
    <property type="match status" value="1"/>
</dbReference>
<proteinExistence type="inferred from homology"/>
<comment type="similarity">
    <text evidence="6">Belongs to the transketolase family.</text>
</comment>